<protein>
    <submittedName>
        <fullName evidence="15">Kin of IRRE-like protein 2</fullName>
    </submittedName>
</protein>
<sequence length="640" mass="67923">MQAEAQQQGQDTRQGAYFSQEPEDQVVVAGQAVTLPCVIVGYQGMVQWTKDGLALGGERDLPGWARYWLAGAAGAGQHGLSIAAAELGDDAEYECQATQAALRSRPARLTVLLPPEEPVIEEGPRVPVRAGRAQNLTCRAGGARPAPELRWARDGQPLTGALYAKHPRSPSGPAGHSHPRRAVAERTQAALEGGESWGGHHEGPAPPTVVLSVEPPTVPEGGKVRFLCEATANPQVTSYRWTKGGVAIAGAEGPSYEATVDHSFFTQPVSCEAANAAGATNITTLVDVHFGPRPPIIELDPGQPTVPGAWGRLECVGGSSPPPDRIAWAWGERAVALEAGPGRFVVDTAPWGRGLRSALLIQPLRDEDFARPFNCTAWNRHGAASAATSLRRADVLPITIIGASSASATLVLAVLIAVVSVCCRRRCCRNAQRGTKLSPTDVLVQITSADSSPGRPSEDKGPRRPVATSSESPATSHTEHSEILEDDNGSQDIKDPTNGYYKVRAHEEPPLGPSSFSDYSPAPPTLCAPPPGSLFPGQAKLYDYAHRYTLGAPGSSRTTFDPHERLFPPDGGYSGGYLTAPYTRAFTSYIKPGAYEKAESGYEASDQASKASGCSRLSYTSLSQQSDYGRPAHQRMQTHV</sequence>
<dbReference type="InterPro" id="IPR013162">
    <property type="entry name" value="CD80_C2-set"/>
</dbReference>
<comment type="subcellular location">
    <subcellularLocation>
        <location evidence="1">Membrane</location>
        <topology evidence="1">Single-pass type I membrane protein</topology>
    </subcellularLocation>
</comment>
<evidence type="ECO:0000256" key="6">
    <source>
        <dbReference type="ARBA" id="ARBA00022989"/>
    </source>
</evidence>
<keyword evidence="10" id="KW-0393">Immunoglobulin domain</keyword>
<dbReference type="GO" id="GO:0005911">
    <property type="term" value="C:cell-cell junction"/>
    <property type="evidence" value="ECO:0007669"/>
    <property type="project" value="TreeGrafter"/>
</dbReference>
<evidence type="ECO:0000313" key="14">
    <source>
        <dbReference type="Proteomes" id="UP000189705"/>
    </source>
</evidence>
<dbReference type="STRING" id="38654.A0A3Q0FKK1"/>
<evidence type="ECO:0000256" key="5">
    <source>
        <dbReference type="ARBA" id="ARBA00022737"/>
    </source>
</evidence>
<dbReference type="SUPFAM" id="SSF48726">
    <property type="entry name" value="Immunoglobulin"/>
    <property type="match status" value="4"/>
</dbReference>
<dbReference type="AlphaFoldDB" id="A0A3Q0FKK1"/>
<dbReference type="FunFam" id="2.60.40.10:FF:000077">
    <property type="entry name" value="Kirre like nephrin family adhesion molecule 3"/>
    <property type="match status" value="1"/>
</dbReference>
<dbReference type="InterPro" id="IPR013098">
    <property type="entry name" value="Ig_I-set"/>
</dbReference>
<evidence type="ECO:0000256" key="9">
    <source>
        <dbReference type="ARBA" id="ARBA00023180"/>
    </source>
</evidence>
<dbReference type="GO" id="GO:0005886">
    <property type="term" value="C:plasma membrane"/>
    <property type="evidence" value="ECO:0007669"/>
    <property type="project" value="TreeGrafter"/>
</dbReference>
<reference evidence="15" key="1">
    <citation type="submission" date="2025-08" db="UniProtKB">
        <authorList>
            <consortium name="RefSeq"/>
        </authorList>
    </citation>
    <scope>IDENTIFICATION</scope>
</reference>
<dbReference type="Proteomes" id="UP000189705">
    <property type="component" value="Unplaced"/>
</dbReference>
<dbReference type="GeneID" id="102383405"/>
<dbReference type="SMART" id="SM00409">
    <property type="entry name" value="IG"/>
    <property type="match status" value="2"/>
</dbReference>
<evidence type="ECO:0000256" key="4">
    <source>
        <dbReference type="ARBA" id="ARBA00022729"/>
    </source>
</evidence>
<evidence type="ECO:0000256" key="11">
    <source>
        <dbReference type="SAM" id="MobiDB-lite"/>
    </source>
</evidence>
<dbReference type="PROSITE" id="PS50835">
    <property type="entry name" value="IG_LIKE"/>
    <property type="match status" value="3"/>
</dbReference>
<dbReference type="RefSeq" id="XP_025048161.1">
    <property type="nucleotide sequence ID" value="XM_025192376.1"/>
</dbReference>
<evidence type="ECO:0000256" key="1">
    <source>
        <dbReference type="ARBA" id="ARBA00004479"/>
    </source>
</evidence>
<keyword evidence="8" id="KW-1015">Disulfide bond</keyword>
<keyword evidence="7 12" id="KW-0472">Membrane</keyword>
<feature type="compositionally biased region" description="Polar residues" evidence="11">
    <location>
        <begin position="467"/>
        <end position="476"/>
    </location>
</feature>
<dbReference type="PANTHER" id="PTHR11640">
    <property type="entry name" value="NEPHRIN"/>
    <property type="match status" value="1"/>
</dbReference>
<dbReference type="InterPro" id="IPR036179">
    <property type="entry name" value="Ig-like_dom_sf"/>
</dbReference>
<feature type="region of interest" description="Disordered" evidence="11">
    <location>
        <begin position="165"/>
        <end position="203"/>
    </location>
</feature>
<keyword evidence="6 12" id="KW-1133">Transmembrane helix</keyword>
<dbReference type="GO" id="GO:0050839">
    <property type="term" value="F:cell adhesion molecule binding"/>
    <property type="evidence" value="ECO:0007669"/>
    <property type="project" value="TreeGrafter"/>
</dbReference>
<feature type="domain" description="Ig-like" evidence="13">
    <location>
        <begin position="294"/>
        <end position="391"/>
    </location>
</feature>
<evidence type="ECO:0000256" key="2">
    <source>
        <dbReference type="ARBA" id="ARBA00008637"/>
    </source>
</evidence>
<keyword evidence="9" id="KW-0325">Glycoprotein</keyword>
<feature type="region of interest" description="Disordered" evidence="11">
    <location>
        <begin position="447"/>
        <end position="524"/>
    </location>
</feature>
<comment type="similarity">
    <text evidence="2">Belongs to the immunoglobulin superfamily.</text>
</comment>
<feature type="domain" description="Ig-like" evidence="13">
    <location>
        <begin position="16"/>
        <end position="110"/>
    </location>
</feature>
<dbReference type="InterPro" id="IPR007110">
    <property type="entry name" value="Ig-like_dom"/>
</dbReference>
<dbReference type="InParanoid" id="A0A3Q0FKK1"/>
<evidence type="ECO:0000256" key="7">
    <source>
        <dbReference type="ARBA" id="ARBA00023136"/>
    </source>
</evidence>
<keyword evidence="14" id="KW-1185">Reference proteome</keyword>
<dbReference type="Pfam" id="PF08205">
    <property type="entry name" value="C2-set_2"/>
    <property type="match status" value="1"/>
</dbReference>
<evidence type="ECO:0000256" key="8">
    <source>
        <dbReference type="ARBA" id="ARBA00023157"/>
    </source>
</evidence>
<evidence type="ECO:0000259" key="13">
    <source>
        <dbReference type="PROSITE" id="PS50835"/>
    </source>
</evidence>
<keyword evidence="5" id="KW-0677">Repeat</keyword>
<keyword evidence="3 12" id="KW-0812">Transmembrane</keyword>
<proteinExistence type="inferred from homology"/>
<gene>
    <name evidence="15" type="primary">KIRREL2</name>
</gene>
<dbReference type="GO" id="GO:0098609">
    <property type="term" value="P:cell-cell adhesion"/>
    <property type="evidence" value="ECO:0007669"/>
    <property type="project" value="TreeGrafter"/>
</dbReference>
<dbReference type="InterPro" id="IPR003599">
    <property type="entry name" value="Ig_sub"/>
</dbReference>
<evidence type="ECO:0000313" key="15">
    <source>
        <dbReference type="RefSeq" id="XP_025048161.1"/>
    </source>
</evidence>
<organism evidence="14 15">
    <name type="scientific">Alligator sinensis</name>
    <name type="common">Chinese alligator</name>
    <dbReference type="NCBI Taxonomy" id="38654"/>
    <lineage>
        <taxon>Eukaryota</taxon>
        <taxon>Metazoa</taxon>
        <taxon>Chordata</taxon>
        <taxon>Craniata</taxon>
        <taxon>Vertebrata</taxon>
        <taxon>Euteleostomi</taxon>
        <taxon>Archelosauria</taxon>
        <taxon>Archosauria</taxon>
        <taxon>Crocodylia</taxon>
        <taxon>Alligatoridae</taxon>
        <taxon>Alligatorinae</taxon>
        <taxon>Alligator</taxon>
    </lineage>
</organism>
<feature type="domain" description="Ig-like" evidence="13">
    <location>
        <begin position="115"/>
        <end position="238"/>
    </location>
</feature>
<dbReference type="Gene3D" id="2.60.40.10">
    <property type="entry name" value="Immunoglobulins"/>
    <property type="match status" value="4"/>
</dbReference>
<accession>A0A3Q0FKK1</accession>
<evidence type="ECO:0000256" key="3">
    <source>
        <dbReference type="ARBA" id="ARBA00022692"/>
    </source>
</evidence>
<evidence type="ECO:0000256" key="12">
    <source>
        <dbReference type="SAM" id="Phobius"/>
    </source>
</evidence>
<dbReference type="InterPro" id="IPR051275">
    <property type="entry name" value="Cell_adhesion_signaling"/>
</dbReference>
<dbReference type="Pfam" id="PF07679">
    <property type="entry name" value="I-set"/>
    <property type="match status" value="1"/>
</dbReference>
<dbReference type="InterPro" id="IPR013783">
    <property type="entry name" value="Ig-like_fold"/>
</dbReference>
<dbReference type="PANTHER" id="PTHR11640:SF51">
    <property type="entry name" value="KIN OF IRRE-LIKE PROTEIN 2"/>
    <property type="match status" value="1"/>
</dbReference>
<dbReference type="KEGG" id="asn:102383405"/>
<dbReference type="CTD" id="84063"/>
<name>A0A3Q0FKK1_ALLSI</name>
<keyword evidence="4" id="KW-0732">Signal</keyword>
<feature type="transmembrane region" description="Helical" evidence="12">
    <location>
        <begin position="395"/>
        <end position="423"/>
    </location>
</feature>
<evidence type="ECO:0000256" key="10">
    <source>
        <dbReference type="ARBA" id="ARBA00023319"/>
    </source>
</evidence>